<reference evidence="1 2" key="1">
    <citation type="journal article" date="2019" name="Genome Biol. Evol.">
        <title>Insights into the evolution of the New World diploid cottons (Gossypium, subgenus Houzingenia) based on genome sequencing.</title>
        <authorList>
            <person name="Grover C.E."/>
            <person name="Arick M.A. 2nd"/>
            <person name="Thrash A."/>
            <person name="Conover J.L."/>
            <person name="Sanders W.S."/>
            <person name="Peterson D.G."/>
            <person name="Frelichowski J.E."/>
            <person name="Scheffler J.A."/>
            <person name="Scheffler B.E."/>
            <person name="Wendel J.F."/>
        </authorList>
    </citation>
    <scope>NUCLEOTIDE SEQUENCE [LARGE SCALE GENOMIC DNA]</scope>
    <source>
        <strain evidence="1">57</strain>
        <tissue evidence="1">Leaf</tissue>
    </source>
</reference>
<comment type="caution">
    <text evidence="1">The sequence shown here is derived from an EMBL/GenBank/DDBJ whole genome shotgun (WGS) entry which is preliminary data.</text>
</comment>
<dbReference type="Proteomes" id="UP000593573">
    <property type="component" value="Unassembled WGS sequence"/>
</dbReference>
<name>A0A7J8W3D5_9ROSI</name>
<evidence type="ECO:0000313" key="1">
    <source>
        <dbReference type="EMBL" id="MBA0669536.1"/>
    </source>
</evidence>
<gene>
    <name evidence="1" type="ORF">Goklo_028981</name>
</gene>
<dbReference type="OrthoDB" id="988218at2759"/>
<accession>A0A7J8W3D5</accession>
<dbReference type="AlphaFoldDB" id="A0A7J8W3D5"/>
<keyword evidence="2" id="KW-1185">Reference proteome</keyword>
<organism evidence="1 2">
    <name type="scientific">Gossypium klotzschianum</name>
    <dbReference type="NCBI Taxonomy" id="34286"/>
    <lineage>
        <taxon>Eukaryota</taxon>
        <taxon>Viridiplantae</taxon>
        <taxon>Streptophyta</taxon>
        <taxon>Embryophyta</taxon>
        <taxon>Tracheophyta</taxon>
        <taxon>Spermatophyta</taxon>
        <taxon>Magnoliopsida</taxon>
        <taxon>eudicotyledons</taxon>
        <taxon>Gunneridae</taxon>
        <taxon>Pentapetalae</taxon>
        <taxon>rosids</taxon>
        <taxon>malvids</taxon>
        <taxon>Malvales</taxon>
        <taxon>Malvaceae</taxon>
        <taxon>Malvoideae</taxon>
        <taxon>Gossypium</taxon>
    </lineage>
</organism>
<sequence length="78" mass="9245">MDPYGIPQAVKVLDSLSEEVMSMVINSNSDESDDGREKKEILQRMENFNWLFHVAYSSMQLYYEKYILKQPYMDSRDP</sequence>
<dbReference type="EMBL" id="JABFAB010110001">
    <property type="protein sequence ID" value="MBA0669536.1"/>
    <property type="molecule type" value="Genomic_DNA"/>
</dbReference>
<protein>
    <submittedName>
        <fullName evidence="1">Uncharacterized protein</fullName>
    </submittedName>
</protein>
<proteinExistence type="predicted"/>
<evidence type="ECO:0000313" key="2">
    <source>
        <dbReference type="Proteomes" id="UP000593573"/>
    </source>
</evidence>